<dbReference type="Gene3D" id="1.10.287.130">
    <property type="match status" value="1"/>
</dbReference>
<dbReference type="CDD" id="cd00082">
    <property type="entry name" value="HisKA"/>
    <property type="match status" value="1"/>
</dbReference>
<dbReference type="PROSITE" id="PS50109">
    <property type="entry name" value="HIS_KIN"/>
    <property type="match status" value="1"/>
</dbReference>
<dbReference type="PANTHER" id="PTHR43547:SF2">
    <property type="entry name" value="HYBRID SIGNAL TRANSDUCTION HISTIDINE KINASE C"/>
    <property type="match status" value="1"/>
</dbReference>
<evidence type="ECO:0000256" key="3">
    <source>
        <dbReference type="ARBA" id="ARBA00022553"/>
    </source>
</evidence>
<dbReference type="Gene3D" id="3.40.50.2300">
    <property type="match status" value="1"/>
</dbReference>
<keyword evidence="3 7" id="KW-0597">Phosphoprotein</keyword>
<dbReference type="SUPFAM" id="SSF52172">
    <property type="entry name" value="CheY-like"/>
    <property type="match status" value="1"/>
</dbReference>
<dbReference type="Gene3D" id="3.30.565.10">
    <property type="entry name" value="Histidine kinase-like ATPase, C-terminal domain"/>
    <property type="match status" value="1"/>
</dbReference>
<dbReference type="InterPro" id="IPR004358">
    <property type="entry name" value="Sig_transdc_His_kin-like_C"/>
</dbReference>
<dbReference type="SMART" id="SM00388">
    <property type="entry name" value="HisKA"/>
    <property type="match status" value="1"/>
</dbReference>
<dbReference type="SUPFAM" id="SSF55781">
    <property type="entry name" value="GAF domain-like"/>
    <property type="match status" value="1"/>
</dbReference>
<dbReference type="SMART" id="SM00065">
    <property type="entry name" value="GAF"/>
    <property type="match status" value="1"/>
</dbReference>
<evidence type="ECO:0000259" key="9">
    <source>
        <dbReference type="PROSITE" id="PS50110"/>
    </source>
</evidence>
<evidence type="ECO:0000313" key="10">
    <source>
        <dbReference type="EMBL" id="MEP1058259.1"/>
    </source>
</evidence>
<dbReference type="InterPro" id="IPR003018">
    <property type="entry name" value="GAF"/>
</dbReference>
<proteinExistence type="predicted"/>
<dbReference type="Pfam" id="PF02518">
    <property type="entry name" value="HATPase_c"/>
    <property type="match status" value="1"/>
</dbReference>
<feature type="domain" description="Histidine kinase" evidence="8">
    <location>
        <begin position="357"/>
        <end position="583"/>
    </location>
</feature>
<feature type="domain" description="Response regulatory" evidence="9">
    <location>
        <begin position="27"/>
        <end position="143"/>
    </location>
</feature>
<dbReference type="InterPro" id="IPR005467">
    <property type="entry name" value="His_kinase_dom"/>
</dbReference>
<dbReference type="InterPro" id="IPR036097">
    <property type="entry name" value="HisK_dim/P_sf"/>
</dbReference>
<reference evidence="10 11" key="1">
    <citation type="submission" date="2022-04" db="EMBL/GenBank/DDBJ databases">
        <title>Positive selection, recombination, and allopatry shape intraspecific diversity of widespread and dominant cyanobacteria.</title>
        <authorList>
            <person name="Wei J."/>
            <person name="Shu W."/>
            <person name="Hu C."/>
        </authorList>
    </citation>
    <scope>NUCLEOTIDE SEQUENCE [LARGE SCALE GENOMIC DNA]</scope>
    <source>
        <strain evidence="10 11">AS-A4</strain>
    </source>
</reference>
<keyword evidence="11" id="KW-1185">Reference proteome</keyword>
<dbReference type="Proteomes" id="UP001476950">
    <property type="component" value="Unassembled WGS sequence"/>
</dbReference>
<evidence type="ECO:0000256" key="4">
    <source>
        <dbReference type="ARBA" id="ARBA00022679"/>
    </source>
</evidence>
<dbReference type="Gene3D" id="3.30.450.40">
    <property type="match status" value="1"/>
</dbReference>
<dbReference type="InterPro" id="IPR001789">
    <property type="entry name" value="Sig_transdc_resp-reg_receiver"/>
</dbReference>
<evidence type="ECO:0000256" key="7">
    <source>
        <dbReference type="PROSITE-ProRule" id="PRU00169"/>
    </source>
</evidence>
<dbReference type="EC" id="2.7.13.3" evidence="2"/>
<dbReference type="InterPro" id="IPR003661">
    <property type="entry name" value="HisK_dim/P_dom"/>
</dbReference>
<dbReference type="SMART" id="SM00448">
    <property type="entry name" value="REC"/>
    <property type="match status" value="1"/>
</dbReference>
<accession>A0ABV0KIT6</accession>
<evidence type="ECO:0000256" key="5">
    <source>
        <dbReference type="ARBA" id="ARBA00022777"/>
    </source>
</evidence>
<dbReference type="InterPro" id="IPR003594">
    <property type="entry name" value="HATPase_dom"/>
</dbReference>
<dbReference type="InterPro" id="IPR036890">
    <property type="entry name" value="HATPase_C_sf"/>
</dbReference>
<comment type="caution">
    <text evidence="10">The sequence shown here is derived from an EMBL/GenBank/DDBJ whole genome shotgun (WGS) entry which is preliminary data.</text>
</comment>
<dbReference type="Pfam" id="PF01590">
    <property type="entry name" value="GAF"/>
    <property type="match status" value="1"/>
</dbReference>
<dbReference type="CDD" id="cd00075">
    <property type="entry name" value="HATPase"/>
    <property type="match status" value="1"/>
</dbReference>
<evidence type="ECO:0000256" key="2">
    <source>
        <dbReference type="ARBA" id="ARBA00012438"/>
    </source>
</evidence>
<evidence type="ECO:0000256" key="6">
    <source>
        <dbReference type="ARBA" id="ARBA00023012"/>
    </source>
</evidence>
<name>A0ABV0KIT6_9CYAN</name>
<evidence type="ECO:0000256" key="1">
    <source>
        <dbReference type="ARBA" id="ARBA00000085"/>
    </source>
</evidence>
<dbReference type="SUPFAM" id="SSF47384">
    <property type="entry name" value="Homodimeric domain of signal transducing histidine kinase"/>
    <property type="match status" value="1"/>
</dbReference>
<dbReference type="PRINTS" id="PR00344">
    <property type="entry name" value="BCTRLSENSOR"/>
</dbReference>
<dbReference type="SMART" id="SM00387">
    <property type="entry name" value="HATPase_c"/>
    <property type="match status" value="1"/>
</dbReference>
<evidence type="ECO:0000259" key="8">
    <source>
        <dbReference type="PROSITE" id="PS50109"/>
    </source>
</evidence>
<comment type="catalytic activity">
    <reaction evidence="1">
        <text>ATP + protein L-histidine = ADP + protein N-phospho-L-histidine.</text>
        <dbReference type="EC" id="2.7.13.3"/>
    </reaction>
</comment>
<protein>
    <recommendedName>
        <fullName evidence="2">histidine kinase</fullName>
        <ecNumber evidence="2">2.7.13.3</ecNumber>
    </recommendedName>
</protein>
<evidence type="ECO:0000313" key="11">
    <source>
        <dbReference type="Proteomes" id="UP001476950"/>
    </source>
</evidence>
<dbReference type="RefSeq" id="WP_190454982.1">
    <property type="nucleotide sequence ID" value="NZ_JAMPLM010000004.1"/>
</dbReference>
<dbReference type="PANTHER" id="PTHR43547">
    <property type="entry name" value="TWO-COMPONENT HISTIDINE KINASE"/>
    <property type="match status" value="1"/>
</dbReference>
<dbReference type="SUPFAM" id="SSF55874">
    <property type="entry name" value="ATPase domain of HSP90 chaperone/DNA topoisomerase II/histidine kinase"/>
    <property type="match status" value="1"/>
</dbReference>
<dbReference type="Pfam" id="PF00072">
    <property type="entry name" value="Response_reg"/>
    <property type="match status" value="1"/>
</dbReference>
<dbReference type="EMBL" id="JAMPLM010000004">
    <property type="protein sequence ID" value="MEP1058259.1"/>
    <property type="molecule type" value="Genomic_DNA"/>
</dbReference>
<gene>
    <name evidence="10" type="ORF">NDI38_07375</name>
</gene>
<sequence length="591" mass="66782">MPTLTESERLKLLGNNRTHQHLNTPPLILIVDDNDAIRLSLRQAMESDGYRVIETDNGSEALDAYATYQPQIVLLDALMPGMDGFTCCRKLNALPESHSTPIIMVTSLDDRESVDRAFECGATDFVTKPIHWAVLRQRVRRLLQHVELHRQVDQFNAELEDQVGEYSLETRQRTLQLHRALEFEATLKRITDKVRDSLDESQILQTAVQELAWALDLGCCNASLYDRERLTSSVHYEYAASIAGYHNQVIDMEVYSELYAQLTEGYHFQFCSLVPSPVRGQVAMFACPMINETGTIGDLWLINPKERSLSELEIRLVQQVANQCAIAVRQARLYQASQAQVQELERLSQLKDDFLSTVSHELRTPLSNIRLAIQMLERSLPQDNVDIAQEDGKPASKCHTYLKILHDECEREISLISDLLELQHLEVKTPLSFETLNLYDCLPAIATAFHNRAQQQQTLQVVLQPGLPSLITDLTGLRRILIELLDNACKYTPSDQTITLAASATPTCVELKVSNTGVEISADERTRIFEKFYRIPSSDPWKQGGIGLGLALVKRLVTHLKGSIHVESSNGQTHFIVALPRMHADNHLEQK</sequence>
<feature type="modified residue" description="4-aspartylphosphate" evidence="7">
    <location>
        <position position="76"/>
    </location>
</feature>
<keyword evidence="5" id="KW-0418">Kinase</keyword>
<dbReference type="Pfam" id="PF00512">
    <property type="entry name" value="HisKA"/>
    <property type="match status" value="1"/>
</dbReference>
<dbReference type="InterPro" id="IPR029016">
    <property type="entry name" value="GAF-like_dom_sf"/>
</dbReference>
<keyword evidence="4" id="KW-0808">Transferase</keyword>
<dbReference type="PROSITE" id="PS50110">
    <property type="entry name" value="RESPONSE_REGULATORY"/>
    <property type="match status" value="1"/>
</dbReference>
<keyword evidence="6" id="KW-0902">Two-component regulatory system</keyword>
<dbReference type="InterPro" id="IPR011006">
    <property type="entry name" value="CheY-like_superfamily"/>
</dbReference>
<organism evidence="10 11">
    <name type="scientific">Stenomitos frigidus AS-A4</name>
    <dbReference type="NCBI Taxonomy" id="2933935"/>
    <lineage>
        <taxon>Bacteria</taxon>
        <taxon>Bacillati</taxon>
        <taxon>Cyanobacteriota</taxon>
        <taxon>Cyanophyceae</taxon>
        <taxon>Leptolyngbyales</taxon>
        <taxon>Leptolyngbyaceae</taxon>
        <taxon>Stenomitos</taxon>
    </lineage>
</organism>